<dbReference type="InterPro" id="IPR025671">
    <property type="entry name" value="HXXEE"/>
</dbReference>
<feature type="transmembrane region" description="Helical" evidence="1">
    <location>
        <begin position="155"/>
        <end position="175"/>
    </location>
</feature>
<protein>
    <submittedName>
        <fullName evidence="2">HXXEE domain-containing protein</fullName>
    </submittedName>
</protein>
<gene>
    <name evidence="2" type="ORF">KHA91_05745</name>
</gene>
<keyword evidence="1" id="KW-0472">Membrane</keyword>
<evidence type="ECO:0000313" key="3">
    <source>
        <dbReference type="Proteomes" id="UP000676456"/>
    </source>
</evidence>
<dbReference type="RefSeq" id="WP_213097216.1">
    <property type="nucleotide sequence ID" value="NZ_JAGYPH010000001.1"/>
</dbReference>
<reference evidence="2 3" key="1">
    <citation type="submission" date="2021-05" db="EMBL/GenBank/DDBJ databases">
        <title>Novel Bacillus species.</title>
        <authorList>
            <person name="Liu G."/>
        </authorList>
    </citation>
    <scope>NUCLEOTIDE SEQUENCE [LARGE SCALE GENOMIC DNA]</scope>
    <source>
        <strain evidence="2 3">FJAT-49682</strain>
    </source>
</reference>
<name>A0A942UKB0_9BACI</name>
<feature type="transmembrane region" description="Helical" evidence="1">
    <location>
        <begin position="125"/>
        <end position="143"/>
    </location>
</feature>
<dbReference type="EMBL" id="JAGYPN010000001">
    <property type="protein sequence ID" value="MBS4222260.1"/>
    <property type="molecule type" value="Genomic_DNA"/>
</dbReference>
<keyword evidence="1" id="KW-1133">Transmembrane helix</keyword>
<feature type="transmembrane region" description="Helical" evidence="1">
    <location>
        <begin position="67"/>
        <end position="89"/>
    </location>
</feature>
<dbReference type="AlphaFoldDB" id="A0A942UKB0"/>
<sequence length="181" mass="20863">MLEASHGFFYIETVIWLFPIIFMFHDLEEIITVENFMTKYKNRVPKTVLERLALTIKKKLGMKSAQLSITAVWILLIISFITFMTAYHLPIGGNFLLFTAVLNVFFLQTFSHIGQTVIFRGYTPGVITALVIVIPYSLLTYYWLFELNLIDGQLIFESIPFSILMVPIFLIGNLLGSRLIR</sequence>
<feature type="transmembrane region" description="Helical" evidence="1">
    <location>
        <begin position="95"/>
        <end position="113"/>
    </location>
</feature>
<evidence type="ECO:0000313" key="2">
    <source>
        <dbReference type="EMBL" id="MBS4222260.1"/>
    </source>
</evidence>
<dbReference type="Proteomes" id="UP000676456">
    <property type="component" value="Unassembled WGS sequence"/>
</dbReference>
<dbReference type="Pfam" id="PF13787">
    <property type="entry name" value="HXXEE"/>
    <property type="match status" value="1"/>
</dbReference>
<keyword evidence="3" id="KW-1185">Reference proteome</keyword>
<evidence type="ECO:0000256" key="1">
    <source>
        <dbReference type="SAM" id="Phobius"/>
    </source>
</evidence>
<keyword evidence="1" id="KW-0812">Transmembrane</keyword>
<accession>A0A942UKB0</accession>
<proteinExistence type="predicted"/>
<comment type="caution">
    <text evidence="2">The sequence shown here is derived from an EMBL/GenBank/DDBJ whole genome shotgun (WGS) entry which is preliminary data.</text>
</comment>
<organism evidence="2 3">
    <name type="scientific">Lederbergia citrea</name>
    <dbReference type="NCBI Taxonomy" id="2833581"/>
    <lineage>
        <taxon>Bacteria</taxon>
        <taxon>Bacillati</taxon>
        <taxon>Bacillota</taxon>
        <taxon>Bacilli</taxon>
        <taxon>Bacillales</taxon>
        <taxon>Bacillaceae</taxon>
        <taxon>Lederbergia</taxon>
    </lineage>
</organism>